<feature type="transmembrane region" description="Helical" evidence="6">
    <location>
        <begin position="72"/>
        <end position="96"/>
    </location>
</feature>
<dbReference type="Proteomes" id="UP000031982">
    <property type="component" value="Unassembled WGS sequence"/>
</dbReference>
<protein>
    <submittedName>
        <fullName evidence="7">Transmembrane component CbiQ of energizing module of cobalt ECF transporter</fullName>
    </submittedName>
</protein>
<keyword evidence="3 6" id="KW-0812">Transmembrane</keyword>
<dbReference type="PANTHER" id="PTHR43723">
    <property type="entry name" value="COBALT TRANSPORT PROTEIN CBIQ"/>
    <property type="match status" value="1"/>
</dbReference>
<dbReference type="InterPro" id="IPR003339">
    <property type="entry name" value="ABC/ECF_trnsptr_transmembrane"/>
</dbReference>
<dbReference type="RefSeq" id="WP_041096156.1">
    <property type="nucleotide sequence ID" value="NZ_JARTHD010000008.1"/>
</dbReference>
<comment type="subcellular location">
    <subcellularLocation>
        <location evidence="1">Cell membrane</location>
        <topology evidence="1">Multi-pass membrane protein</topology>
    </subcellularLocation>
</comment>
<keyword evidence="2" id="KW-1003">Cell membrane</keyword>
<evidence type="ECO:0000256" key="4">
    <source>
        <dbReference type="ARBA" id="ARBA00022989"/>
    </source>
</evidence>
<proteinExistence type="predicted"/>
<keyword evidence="8" id="KW-1185">Reference proteome</keyword>
<gene>
    <name evidence="7" type="ORF">SD77_3864</name>
</gene>
<reference evidence="7 8" key="1">
    <citation type="submission" date="2015-01" db="EMBL/GenBank/DDBJ databases">
        <title>Genome Assembly of Bacillus badius MTCC 1458.</title>
        <authorList>
            <person name="Verma A."/>
            <person name="Khatri I."/>
            <person name="Mual P."/>
            <person name="Subramanian S."/>
            <person name="Krishnamurthi S."/>
        </authorList>
    </citation>
    <scope>NUCLEOTIDE SEQUENCE [LARGE SCALE GENOMIC DNA]</scope>
    <source>
        <strain evidence="7 8">MTCC 1458</strain>
    </source>
</reference>
<organism evidence="7 8">
    <name type="scientific">Bacillus badius</name>
    <dbReference type="NCBI Taxonomy" id="1455"/>
    <lineage>
        <taxon>Bacteria</taxon>
        <taxon>Bacillati</taxon>
        <taxon>Bacillota</taxon>
        <taxon>Bacilli</taxon>
        <taxon>Bacillales</taxon>
        <taxon>Bacillaceae</taxon>
        <taxon>Pseudobacillus</taxon>
    </lineage>
</organism>
<dbReference type="PANTHER" id="PTHR43723:SF1">
    <property type="entry name" value="COBALT TRANSPORT PROTEIN CBIQ"/>
    <property type="match status" value="1"/>
</dbReference>
<feature type="transmembrane region" description="Helical" evidence="6">
    <location>
        <begin position="116"/>
        <end position="134"/>
    </location>
</feature>
<evidence type="ECO:0000256" key="5">
    <source>
        <dbReference type="ARBA" id="ARBA00023136"/>
    </source>
</evidence>
<evidence type="ECO:0000256" key="6">
    <source>
        <dbReference type="SAM" id="Phobius"/>
    </source>
</evidence>
<accession>A0ABR5AWF5</accession>
<feature type="transmembrane region" description="Helical" evidence="6">
    <location>
        <begin position="239"/>
        <end position="257"/>
    </location>
</feature>
<feature type="transmembrane region" description="Helical" evidence="6">
    <location>
        <begin position="42"/>
        <end position="60"/>
    </location>
</feature>
<dbReference type="InterPro" id="IPR052770">
    <property type="entry name" value="Cobalt_transport_CbiQ"/>
</dbReference>
<evidence type="ECO:0000256" key="3">
    <source>
        <dbReference type="ARBA" id="ARBA00022692"/>
    </source>
</evidence>
<evidence type="ECO:0000313" key="8">
    <source>
        <dbReference type="Proteomes" id="UP000031982"/>
    </source>
</evidence>
<dbReference type="CDD" id="cd16914">
    <property type="entry name" value="EcfT"/>
    <property type="match status" value="1"/>
</dbReference>
<sequence length="258" mass="28366">MKAIDYYAHHNRLADWHPVEKAIFAFSHLFLVLLLKSPAVSAFVFLTMSLAAVAVAGIPWRRYLALLSLPLVFLLISIVPLAVSVAPAGTVPASLLQSGDIFGWQAYIAAAGARQAFVLCLSAYAGVSCMYFFILTTPFSGVAFALRHLRVPQVFIELTAVTYRFIFVLVVKAEETYKAQKSRAGYRGWRSSLQSLSSLTANLFIQTMREARAVQLAVDARGGAEMAQRTSNGYRLRPYAWAAAFILLSLSFSIGLIF</sequence>
<evidence type="ECO:0000313" key="7">
    <source>
        <dbReference type="EMBL" id="KIL79063.1"/>
    </source>
</evidence>
<keyword evidence="4 6" id="KW-1133">Transmembrane helix</keyword>
<name>A0ABR5AWF5_BACBA</name>
<comment type="caution">
    <text evidence="7">The sequence shown here is derived from an EMBL/GenBank/DDBJ whole genome shotgun (WGS) entry which is preliminary data.</text>
</comment>
<dbReference type="Pfam" id="PF02361">
    <property type="entry name" value="CbiQ"/>
    <property type="match status" value="1"/>
</dbReference>
<dbReference type="InterPro" id="IPR012809">
    <property type="entry name" value="ECF_CbiQ"/>
</dbReference>
<feature type="transmembrane region" description="Helical" evidence="6">
    <location>
        <begin position="154"/>
        <end position="173"/>
    </location>
</feature>
<evidence type="ECO:0000256" key="1">
    <source>
        <dbReference type="ARBA" id="ARBA00004651"/>
    </source>
</evidence>
<dbReference type="EMBL" id="JXLP01000005">
    <property type="protein sequence ID" value="KIL79063.1"/>
    <property type="molecule type" value="Genomic_DNA"/>
</dbReference>
<keyword evidence="5 6" id="KW-0472">Membrane</keyword>
<dbReference type="NCBIfam" id="TIGR02454">
    <property type="entry name" value="ECF_T_CbiQ"/>
    <property type="match status" value="1"/>
</dbReference>
<evidence type="ECO:0000256" key="2">
    <source>
        <dbReference type="ARBA" id="ARBA00022475"/>
    </source>
</evidence>